<dbReference type="FunFam" id="3.30.70.330:FF:000562">
    <property type="entry name" value="Heterogeneous nuclear ribonucleoprotein 1"/>
    <property type="match status" value="1"/>
</dbReference>
<evidence type="ECO:0000256" key="2">
    <source>
        <dbReference type="ARBA" id="ARBA00023242"/>
    </source>
</evidence>
<dbReference type="Pfam" id="PF00076">
    <property type="entry name" value="RRM_1"/>
    <property type="match status" value="2"/>
</dbReference>
<dbReference type="GO" id="GO:0003723">
    <property type="term" value="F:RNA binding"/>
    <property type="evidence" value="ECO:0007669"/>
    <property type="project" value="UniProtKB-UniRule"/>
</dbReference>
<dbReference type="PANTHER" id="PTHR48033">
    <property type="entry name" value="RNA-BINDING (RRM/RBD/RNP MOTIFS) FAMILY PROTEIN"/>
    <property type="match status" value="1"/>
</dbReference>
<dbReference type="Proteomes" id="UP000007752">
    <property type="component" value="Chromosome 2"/>
</dbReference>
<proteinExistence type="predicted"/>
<name>B9F0V6_ORYSJ</name>
<dbReference type="PROSITE" id="PS50102">
    <property type="entry name" value="RRM"/>
    <property type="match status" value="2"/>
</dbReference>
<keyword evidence="3" id="KW-0694">RNA-binding</keyword>
<dbReference type="AlphaFoldDB" id="B9F0V6"/>
<dbReference type="SUPFAM" id="SSF54928">
    <property type="entry name" value="RNA-binding domain, RBD"/>
    <property type="match status" value="1"/>
</dbReference>
<comment type="subcellular location">
    <subcellularLocation>
        <location evidence="1">Nucleus</location>
    </subcellularLocation>
</comment>
<dbReference type="FunFam" id="3.30.70.330:FF:000051">
    <property type="entry name" value="Heterogeneous nuclear ribonucleoprotein 1"/>
    <property type="match status" value="1"/>
</dbReference>
<accession>B9F0V6</accession>
<sequence length="459" mass="50042">MAGGKMKEHDGASPAKIFIGGLPKDTTMGTFKEYFGKYGEIVDAVIMKDRFTQKPRGFGFITFADPAVVDRVIEDNHVINGKEVEIKRTIPKGAAPLKDFKTKKIFVGGLPSALKEDEFKEFFSKFGKVVEHEIIRDHSTNRSRGFGFVVFDAEKTVDELLAKKGNMIDLNGSQATRPSLPSPCHPLRHADDTLRHSACGTGTSAEARRSRLKSGGGDLILLRERPIVHHTCQPPHPKPAGKATPRRGRWVATSSLPPSLPAQPGMRVAHRWVTRQGSGLCRPPTIPPAYPSRILLGMARYLEWSPRRPPPPPSCRRRRHHRLVPAPAAFPLSNRQRHCCRAAIAGALESATDGQIRARPCRTRVLHHRRRRPVVVHAAAGHRRPWPTQRCLPFACGHLDDLRLLVGAATTSADVPLPDPAASTVGAGVPLLDPAAFTMGAGVPLLDLAAFTMGAGCPS</sequence>
<evidence type="ECO:0000256" key="1">
    <source>
        <dbReference type="ARBA" id="ARBA00004123"/>
    </source>
</evidence>
<gene>
    <name evidence="6" type="ORF">OsJ_07373</name>
</gene>
<dbReference type="PANTHER" id="PTHR48033:SF4">
    <property type="entry name" value="OS08G0320100 PROTEIN"/>
    <property type="match status" value="1"/>
</dbReference>
<reference evidence="6" key="2">
    <citation type="submission" date="2008-12" db="EMBL/GenBank/DDBJ databases">
        <title>Improved gene annotation of the rice (Oryza sativa) genomes.</title>
        <authorList>
            <person name="Wang J."/>
            <person name="Li R."/>
            <person name="Fan W."/>
            <person name="Huang Q."/>
            <person name="Zhang J."/>
            <person name="Zhou Y."/>
            <person name="Hu Y."/>
            <person name="Zi S."/>
            <person name="Li J."/>
            <person name="Ni P."/>
            <person name="Zheng H."/>
            <person name="Zhang Y."/>
            <person name="Zhao M."/>
            <person name="Hao Q."/>
            <person name="McDermott J."/>
            <person name="Samudrala R."/>
            <person name="Kristiansen K."/>
            <person name="Wong G.K.-S."/>
        </authorList>
    </citation>
    <scope>NUCLEOTIDE SEQUENCE</scope>
</reference>
<dbReference type="Gene3D" id="3.30.70.330">
    <property type="match status" value="2"/>
</dbReference>
<feature type="domain" description="RRM" evidence="5">
    <location>
        <begin position="103"/>
        <end position="172"/>
    </location>
</feature>
<protein>
    <recommendedName>
        <fullName evidence="5">RRM domain-containing protein</fullName>
    </recommendedName>
</protein>
<reference evidence="6" key="1">
    <citation type="journal article" date="2005" name="PLoS Biol.">
        <title>The genomes of Oryza sativa: a history of duplications.</title>
        <authorList>
            <person name="Yu J."/>
            <person name="Wang J."/>
            <person name="Lin W."/>
            <person name="Li S."/>
            <person name="Li H."/>
            <person name="Zhou J."/>
            <person name="Ni P."/>
            <person name="Dong W."/>
            <person name="Hu S."/>
            <person name="Zeng C."/>
            <person name="Zhang J."/>
            <person name="Zhang Y."/>
            <person name="Li R."/>
            <person name="Xu Z."/>
            <person name="Li S."/>
            <person name="Li X."/>
            <person name="Zheng H."/>
            <person name="Cong L."/>
            <person name="Lin L."/>
            <person name="Yin J."/>
            <person name="Geng J."/>
            <person name="Li G."/>
            <person name="Shi J."/>
            <person name="Liu J."/>
            <person name="Lv H."/>
            <person name="Li J."/>
            <person name="Wang J."/>
            <person name="Deng Y."/>
            <person name="Ran L."/>
            <person name="Shi X."/>
            <person name="Wang X."/>
            <person name="Wu Q."/>
            <person name="Li C."/>
            <person name="Ren X."/>
            <person name="Wang J."/>
            <person name="Wang X."/>
            <person name="Li D."/>
            <person name="Liu D."/>
            <person name="Zhang X."/>
            <person name="Ji Z."/>
            <person name="Zhao W."/>
            <person name="Sun Y."/>
            <person name="Zhang Z."/>
            <person name="Bao J."/>
            <person name="Han Y."/>
            <person name="Dong L."/>
            <person name="Ji J."/>
            <person name="Chen P."/>
            <person name="Wu S."/>
            <person name="Liu J."/>
            <person name="Xiao Y."/>
            <person name="Bu D."/>
            <person name="Tan J."/>
            <person name="Yang L."/>
            <person name="Ye C."/>
            <person name="Zhang J."/>
            <person name="Xu J."/>
            <person name="Zhou Y."/>
            <person name="Yu Y."/>
            <person name="Zhang B."/>
            <person name="Zhuang S."/>
            <person name="Wei H."/>
            <person name="Liu B."/>
            <person name="Lei M."/>
            <person name="Yu H."/>
            <person name="Li Y."/>
            <person name="Xu H."/>
            <person name="Wei S."/>
            <person name="He X."/>
            <person name="Fang L."/>
            <person name="Zhang Z."/>
            <person name="Zhang Y."/>
            <person name="Huang X."/>
            <person name="Su Z."/>
            <person name="Tong W."/>
            <person name="Li J."/>
            <person name="Tong Z."/>
            <person name="Li S."/>
            <person name="Ye J."/>
            <person name="Wang L."/>
            <person name="Fang L."/>
            <person name="Lei T."/>
            <person name="Chen C."/>
            <person name="Chen H."/>
            <person name="Xu Z."/>
            <person name="Li H."/>
            <person name="Huang H."/>
            <person name="Zhang F."/>
            <person name="Xu H."/>
            <person name="Li N."/>
            <person name="Zhao C."/>
            <person name="Li S."/>
            <person name="Dong L."/>
            <person name="Huang Y."/>
            <person name="Li L."/>
            <person name="Xi Y."/>
            <person name="Qi Q."/>
            <person name="Li W."/>
            <person name="Zhang B."/>
            <person name="Hu W."/>
            <person name="Zhang Y."/>
            <person name="Tian X."/>
            <person name="Jiao Y."/>
            <person name="Liang X."/>
            <person name="Jin J."/>
            <person name="Gao L."/>
            <person name="Zheng W."/>
            <person name="Hao B."/>
            <person name="Liu S."/>
            <person name="Wang W."/>
            <person name="Yuan L."/>
            <person name="Cao M."/>
            <person name="McDermott J."/>
            <person name="Samudrala R."/>
            <person name="Wang J."/>
            <person name="Wong G.K."/>
            <person name="Yang H."/>
        </authorList>
    </citation>
    <scope>NUCLEOTIDE SEQUENCE [LARGE SCALE GENOMIC DNA]</scope>
</reference>
<dbReference type="GO" id="GO:0005634">
    <property type="term" value="C:nucleus"/>
    <property type="evidence" value="ECO:0007669"/>
    <property type="project" value="UniProtKB-SubCell"/>
</dbReference>
<dbReference type="EMBL" id="CM000139">
    <property type="protein sequence ID" value="EEE57298.1"/>
    <property type="molecule type" value="Genomic_DNA"/>
</dbReference>
<evidence type="ECO:0000313" key="6">
    <source>
        <dbReference type="EMBL" id="EEE57298.1"/>
    </source>
</evidence>
<organism evidence="6">
    <name type="scientific">Oryza sativa subsp. japonica</name>
    <name type="common">Rice</name>
    <dbReference type="NCBI Taxonomy" id="39947"/>
    <lineage>
        <taxon>Eukaryota</taxon>
        <taxon>Viridiplantae</taxon>
        <taxon>Streptophyta</taxon>
        <taxon>Embryophyta</taxon>
        <taxon>Tracheophyta</taxon>
        <taxon>Spermatophyta</taxon>
        <taxon>Magnoliopsida</taxon>
        <taxon>Liliopsida</taxon>
        <taxon>Poales</taxon>
        <taxon>Poaceae</taxon>
        <taxon>BOP clade</taxon>
        <taxon>Oryzoideae</taxon>
        <taxon>Oryzeae</taxon>
        <taxon>Oryzinae</taxon>
        <taxon>Oryza</taxon>
        <taxon>Oryza sativa</taxon>
    </lineage>
</organism>
<dbReference type="SMART" id="SM00360">
    <property type="entry name" value="RRM"/>
    <property type="match status" value="2"/>
</dbReference>
<dbReference type="InterPro" id="IPR000504">
    <property type="entry name" value="RRM_dom"/>
</dbReference>
<dbReference type="InterPro" id="IPR012677">
    <property type="entry name" value="Nucleotide-bd_a/b_plait_sf"/>
</dbReference>
<evidence type="ECO:0000256" key="4">
    <source>
        <dbReference type="SAM" id="MobiDB-lite"/>
    </source>
</evidence>
<keyword evidence="2" id="KW-0539">Nucleus</keyword>
<evidence type="ECO:0000256" key="3">
    <source>
        <dbReference type="PROSITE-ProRule" id="PRU00176"/>
    </source>
</evidence>
<feature type="domain" description="RRM" evidence="5">
    <location>
        <begin position="15"/>
        <end position="91"/>
    </location>
</feature>
<evidence type="ECO:0000259" key="5">
    <source>
        <dbReference type="PROSITE" id="PS50102"/>
    </source>
</evidence>
<dbReference type="InterPro" id="IPR035979">
    <property type="entry name" value="RBD_domain_sf"/>
</dbReference>
<feature type="region of interest" description="Disordered" evidence="4">
    <location>
        <begin position="230"/>
        <end position="249"/>
    </location>
</feature>